<dbReference type="EMBL" id="JAPNTZ010000006">
    <property type="protein sequence ID" value="MCY1139916.1"/>
    <property type="molecule type" value="Genomic_DNA"/>
</dbReference>
<dbReference type="Gene3D" id="3.40.630.30">
    <property type="match status" value="1"/>
</dbReference>
<organism evidence="1 2">
    <name type="scientific">Paractinoplanes pyxinae</name>
    <dbReference type="NCBI Taxonomy" id="2997416"/>
    <lineage>
        <taxon>Bacteria</taxon>
        <taxon>Bacillati</taxon>
        <taxon>Actinomycetota</taxon>
        <taxon>Actinomycetes</taxon>
        <taxon>Micromonosporales</taxon>
        <taxon>Micromonosporaceae</taxon>
        <taxon>Paractinoplanes</taxon>
    </lineage>
</organism>
<gene>
    <name evidence="1" type="ORF">OWR29_18085</name>
</gene>
<reference evidence="1" key="1">
    <citation type="submission" date="2022-11" db="EMBL/GenBank/DDBJ databases">
        <authorList>
            <person name="Somphong A."/>
            <person name="Phongsopitanun W."/>
        </authorList>
    </citation>
    <scope>NUCLEOTIDE SEQUENCE</scope>
    <source>
        <strain evidence="1">Pm04-4</strain>
    </source>
</reference>
<protein>
    <submittedName>
        <fullName evidence="1">GNAT family protein</fullName>
    </submittedName>
</protein>
<dbReference type="SUPFAM" id="SSF55729">
    <property type="entry name" value="Acyl-CoA N-acyltransferases (Nat)"/>
    <property type="match status" value="1"/>
</dbReference>
<sequence length="184" mass="20855">MTFPAELVHQAFVATPLTQQTAVLDYAAYMASPDVIRVHSDGRWPVDGFTLEDDRQQVAQHEADHRAGRSFAFALLNPVRDESLGCLYLNPLQSYLQRAGADDETRARYPADAAMVTFWLRQDRQHTDLATTVVEAVTTWLPGTHLWRCLPAEHASRQALESLNLHPVTLNLVTEKRPYLWFQA</sequence>
<dbReference type="Proteomes" id="UP001151002">
    <property type="component" value="Unassembled WGS sequence"/>
</dbReference>
<name>A0ABT4B0C6_9ACTN</name>
<keyword evidence="2" id="KW-1185">Reference proteome</keyword>
<proteinExistence type="predicted"/>
<evidence type="ECO:0000313" key="1">
    <source>
        <dbReference type="EMBL" id="MCY1139916.1"/>
    </source>
</evidence>
<accession>A0ABT4B0C6</accession>
<comment type="caution">
    <text evidence="1">The sequence shown here is derived from an EMBL/GenBank/DDBJ whole genome shotgun (WGS) entry which is preliminary data.</text>
</comment>
<evidence type="ECO:0000313" key="2">
    <source>
        <dbReference type="Proteomes" id="UP001151002"/>
    </source>
</evidence>
<dbReference type="InterPro" id="IPR016181">
    <property type="entry name" value="Acyl_CoA_acyltransferase"/>
</dbReference>
<dbReference type="RefSeq" id="WP_267564070.1">
    <property type="nucleotide sequence ID" value="NZ_JAPNTZ010000006.1"/>
</dbReference>